<dbReference type="SUPFAM" id="SSF54106">
    <property type="entry name" value="LysM domain"/>
    <property type="match status" value="1"/>
</dbReference>
<dbReference type="EMBL" id="JBBCAQ010000037">
    <property type="protein sequence ID" value="KAK7573783.1"/>
    <property type="molecule type" value="Genomic_DNA"/>
</dbReference>
<protein>
    <recommendedName>
        <fullName evidence="2">LysM domain-containing protein</fullName>
    </recommendedName>
</protein>
<feature type="compositionally biased region" description="Polar residues" evidence="1">
    <location>
        <begin position="193"/>
        <end position="215"/>
    </location>
</feature>
<dbReference type="CDD" id="cd00118">
    <property type="entry name" value="LysM"/>
    <property type="match status" value="1"/>
</dbReference>
<keyword evidence="4" id="KW-1185">Reference proteome</keyword>
<evidence type="ECO:0000313" key="4">
    <source>
        <dbReference type="Proteomes" id="UP001367676"/>
    </source>
</evidence>
<accession>A0AAN9T8E2</accession>
<dbReference type="InterPro" id="IPR045030">
    <property type="entry name" value="LYSM1-4"/>
</dbReference>
<dbReference type="InterPro" id="IPR036779">
    <property type="entry name" value="LysM_dom_sf"/>
</dbReference>
<dbReference type="SMART" id="SM00257">
    <property type="entry name" value="LysM"/>
    <property type="match status" value="1"/>
</dbReference>
<dbReference type="AlphaFoldDB" id="A0AAN9T8E2"/>
<dbReference type="Proteomes" id="UP001367676">
    <property type="component" value="Unassembled WGS sequence"/>
</dbReference>
<name>A0AAN9T8E2_9HEMI</name>
<sequence>MDERQSIKDSLKCLRKYGSTSNNNYSKLPDEFIKHIVTDSDTLQGIALKYGASTEQIRRVNKLWANDSLFLRESLLIPVKSKSLPSTSMSSFDSPSEQDLFVNQSIDDIKPSHNGFCRSDSGRSSTSSYKNDEDLDNVDKFLNRIDADIANKTQQVKMTQTKSSFAPEVMDPSVRRKPAMSRLKQQQQRIFESDQTIPEVPSVTTQNTRARNSLQRLPDNQDEIFEL</sequence>
<feature type="region of interest" description="Disordered" evidence="1">
    <location>
        <begin position="193"/>
        <end position="227"/>
    </location>
</feature>
<evidence type="ECO:0000259" key="2">
    <source>
        <dbReference type="PROSITE" id="PS51782"/>
    </source>
</evidence>
<evidence type="ECO:0000313" key="3">
    <source>
        <dbReference type="EMBL" id="KAK7573783.1"/>
    </source>
</evidence>
<reference evidence="3 4" key="1">
    <citation type="submission" date="2024-03" db="EMBL/GenBank/DDBJ databases">
        <title>Adaptation during the transition from Ophiocordyceps entomopathogen to insect associate is accompanied by gene loss and intensified selection.</title>
        <authorList>
            <person name="Ward C.M."/>
            <person name="Onetto C.A."/>
            <person name="Borneman A.R."/>
        </authorList>
    </citation>
    <scope>NUCLEOTIDE SEQUENCE [LARGE SCALE GENOMIC DNA]</scope>
    <source>
        <strain evidence="3">AWRI1</strain>
        <tissue evidence="3">Single Adult Female</tissue>
    </source>
</reference>
<dbReference type="InterPro" id="IPR018392">
    <property type="entry name" value="LysM"/>
</dbReference>
<dbReference type="PANTHER" id="PTHR20932">
    <property type="entry name" value="LYSM AND PUTATIVE PEPTIDOGLYCAN-BINDING DOMAIN-CONTAINING PROTEIN"/>
    <property type="match status" value="1"/>
</dbReference>
<dbReference type="Pfam" id="PF01476">
    <property type="entry name" value="LysM"/>
    <property type="match status" value="1"/>
</dbReference>
<evidence type="ECO:0000256" key="1">
    <source>
        <dbReference type="SAM" id="MobiDB-lite"/>
    </source>
</evidence>
<dbReference type="PROSITE" id="PS51782">
    <property type="entry name" value="LYSM"/>
    <property type="match status" value="1"/>
</dbReference>
<feature type="region of interest" description="Disordered" evidence="1">
    <location>
        <begin position="112"/>
        <end position="132"/>
    </location>
</feature>
<organism evidence="3 4">
    <name type="scientific">Parthenolecanium corni</name>
    <dbReference type="NCBI Taxonomy" id="536013"/>
    <lineage>
        <taxon>Eukaryota</taxon>
        <taxon>Metazoa</taxon>
        <taxon>Ecdysozoa</taxon>
        <taxon>Arthropoda</taxon>
        <taxon>Hexapoda</taxon>
        <taxon>Insecta</taxon>
        <taxon>Pterygota</taxon>
        <taxon>Neoptera</taxon>
        <taxon>Paraneoptera</taxon>
        <taxon>Hemiptera</taxon>
        <taxon>Sternorrhyncha</taxon>
        <taxon>Coccoidea</taxon>
        <taxon>Coccidae</taxon>
        <taxon>Parthenolecanium</taxon>
    </lineage>
</organism>
<gene>
    <name evidence="3" type="ORF">V9T40_010974</name>
</gene>
<feature type="domain" description="LysM" evidence="2">
    <location>
        <begin position="33"/>
        <end position="77"/>
    </location>
</feature>
<proteinExistence type="predicted"/>
<dbReference type="PANTHER" id="PTHR20932:SF8">
    <property type="entry name" value="LD22649P"/>
    <property type="match status" value="1"/>
</dbReference>
<dbReference type="Gene3D" id="3.10.350.10">
    <property type="entry name" value="LysM domain"/>
    <property type="match status" value="1"/>
</dbReference>
<comment type="caution">
    <text evidence="3">The sequence shown here is derived from an EMBL/GenBank/DDBJ whole genome shotgun (WGS) entry which is preliminary data.</text>
</comment>